<dbReference type="RefSeq" id="WP_305103299.1">
    <property type="nucleotide sequence ID" value="NZ_JAUTWS010000006.1"/>
</dbReference>
<keyword evidence="15" id="KW-1185">Reference proteome</keyword>
<sequence length="926" mass="101635">MPDVVVVESPAKAKTINKYLGRDFTVLASFGHVRDLPPKDGSVRPEEDFAMDWESEDRGERQVNEIARALRGARRLFLATDPDREGEAISWHVQDMLARKGALKGVEVRRITFNEITKRAVQYAIDHPRDLDAPLIDAYLARRALDYLVGFTLSPVLWRKLPGSRSAGRVQSVALRLICEREAEIEAFKAREYWTVEGKFATPIGAWFTARLTHLDGRKLEQFDLPDEASALRAKAAVEAGTFSVLSVEKRRVRRNPPPPFTTSTLQQEASRKLGMGAQQTMRTAQQLYEGVDIAGETVGLITYMRTDGVQMAREAIAAIRDHVKGAFGADYLPGAPREYTSKAKNAQEAHEAIRPTDVRNTPEKVARFLDERQRRLYELVWKRAVASQMQSAELDQTTVEIADAAKKTILRATGSVIAFDGFLKLYREDEDDRAADARAGITGAAAGEDEDSRTLPPMREKDPLKRGEVAANQHFTQPPPRYSEASLVKKMEELGIGRPSTYASILQTLQDRDYVKLDKRRFIPEDRGRLVTTFLVHFFERYVDTGFTAGLEEQLDDISAGRIDWRAVMRAFWEEFKRAVDATKDLKISDVIDALDEELGPHFFPDRGDGTDPRVCPACSSGRLGLRLGRTGAFIGCSNYPECRYTRPLIAPGADGEGTTGLSDGPRELGRDPATGEQVTVRRGPYGVYVQLGEGGTDDKGKPTKPRRASLTKDMDPDTLDLDRALRLLSLPRVIGRDPESGEEIQAGLGRFGPYIKVGSIFQSLEPGDDVLSLGMNRAMELLAKARAKVRVLGPHPKDGAPVEIRKGRFGPYAQHGKTVANLPRNLAMEDATLEEVVTLLAEKGKALAPKGKAGAKGKAKAAPKRAAPNGEATEEAPAKPAARKAPARKAAASARKPAAAAKPAAKKPAAKATAAKKSAPKKKA</sequence>
<dbReference type="Pfam" id="PF01131">
    <property type="entry name" value="Topoisom_bac"/>
    <property type="match status" value="1"/>
</dbReference>
<dbReference type="PANTHER" id="PTHR42785">
    <property type="entry name" value="DNA TOPOISOMERASE, TYPE IA, CORE"/>
    <property type="match status" value="1"/>
</dbReference>
<dbReference type="InterPro" id="IPR006171">
    <property type="entry name" value="TOPRIM_dom"/>
</dbReference>
<organism evidence="14 15">
    <name type="scientific">Paracraurococcus lichenis</name>
    <dbReference type="NCBI Taxonomy" id="3064888"/>
    <lineage>
        <taxon>Bacteria</taxon>
        <taxon>Pseudomonadati</taxon>
        <taxon>Pseudomonadota</taxon>
        <taxon>Alphaproteobacteria</taxon>
        <taxon>Acetobacterales</taxon>
        <taxon>Roseomonadaceae</taxon>
        <taxon>Paracraurococcus</taxon>
    </lineage>
</organism>
<evidence type="ECO:0000313" key="14">
    <source>
        <dbReference type="EMBL" id="MDO9708430.1"/>
    </source>
</evidence>
<dbReference type="Gene3D" id="2.70.20.10">
    <property type="entry name" value="Topoisomerase I, domain 3"/>
    <property type="match status" value="1"/>
</dbReference>
<dbReference type="SMART" id="SM00437">
    <property type="entry name" value="TOP1Ac"/>
    <property type="match status" value="1"/>
</dbReference>
<dbReference type="PANTHER" id="PTHR42785:SF1">
    <property type="entry name" value="DNA TOPOISOMERASE"/>
    <property type="match status" value="1"/>
</dbReference>
<comment type="caution">
    <text evidence="10">Lacks conserved residue(s) required for the propagation of feature annotation.</text>
</comment>
<dbReference type="CDD" id="cd00186">
    <property type="entry name" value="TOP1Ac"/>
    <property type="match status" value="1"/>
</dbReference>
<proteinExistence type="inferred from homology"/>
<comment type="function">
    <text evidence="10">Releases the supercoiling and torsional tension of DNA, which is introduced during the DNA replication and transcription, by transiently cleaving and rejoining one strand of the DNA duplex. Introduces a single-strand break via transesterification at a target site in duplex DNA. The scissile phosphodiester is attacked by the catalytic tyrosine of the enzyme, resulting in the formation of a DNA-(5'-phosphotyrosyl)-enzyme intermediate and the expulsion of a 3'-OH DNA strand. The free DNA strand then undergoes passage around the unbroken strand, thus removing DNA supercoils. Finally, in the religation step, the DNA 3'-OH attacks the covalent intermediate to expel the active-site tyrosine and restore the DNA phosphodiester backbone.</text>
</comment>
<feature type="active site" description="O-(5'-phospho-DNA)-tyrosine intermediate" evidence="10">
    <location>
        <position position="304"/>
    </location>
</feature>
<dbReference type="PROSITE" id="PS52039">
    <property type="entry name" value="TOPO_IA_2"/>
    <property type="match status" value="1"/>
</dbReference>
<dbReference type="CDD" id="cd03363">
    <property type="entry name" value="TOPRIM_TopoIA_TopoI"/>
    <property type="match status" value="1"/>
</dbReference>
<dbReference type="InterPro" id="IPR005733">
    <property type="entry name" value="TopoI_bac-type"/>
</dbReference>
<dbReference type="Pfam" id="PF01751">
    <property type="entry name" value="Toprim"/>
    <property type="match status" value="1"/>
</dbReference>
<evidence type="ECO:0000259" key="13">
    <source>
        <dbReference type="PROSITE" id="PS52039"/>
    </source>
</evidence>
<dbReference type="InterPro" id="IPR025589">
    <property type="entry name" value="Toprim_C_rpt"/>
</dbReference>
<name>A0ABT9DX03_9PROT</name>
<dbReference type="SMART" id="SM00436">
    <property type="entry name" value="TOP1Bc"/>
    <property type="match status" value="1"/>
</dbReference>
<evidence type="ECO:0000313" key="15">
    <source>
        <dbReference type="Proteomes" id="UP001243009"/>
    </source>
</evidence>
<dbReference type="EMBL" id="JAUTWS010000006">
    <property type="protein sequence ID" value="MDO9708430.1"/>
    <property type="molecule type" value="Genomic_DNA"/>
</dbReference>
<gene>
    <name evidence="10 14" type="primary">topA</name>
    <name evidence="14" type="ORF">Q7A36_08750</name>
</gene>
<evidence type="ECO:0000256" key="5">
    <source>
        <dbReference type="ARBA" id="ARBA00022833"/>
    </source>
</evidence>
<dbReference type="Gene3D" id="3.30.65.10">
    <property type="entry name" value="Bacterial Topoisomerase I, domain 1"/>
    <property type="match status" value="1"/>
</dbReference>
<accession>A0ABT9DX03</accession>
<dbReference type="GO" id="GO:0003917">
    <property type="term" value="F:DNA topoisomerase type I (single strand cut, ATP-independent) activity"/>
    <property type="evidence" value="ECO:0007669"/>
    <property type="project" value="UniProtKB-EC"/>
</dbReference>
<dbReference type="InterPro" id="IPR013497">
    <property type="entry name" value="Topo_IA_cen"/>
</dbReference>
<dbReference type="InterPro" id="IPR000380">
    <property type="entry name" value="Topo_IA"/>
</dbReference>
<feature type="compositionally biased region" description="Low complexity" evidence="11">
    <location>
        <begin position="890"/>
        <end position="905"/>
    </location>
</feature>
<dbReference type="InterPro" id="IPR003602">
    <property type="entry name" value="Topo_IA_DNA-bd_dom"/>
</dbReference>
<evidence type="ECO:0000256" key="11">
    <source>
        <dbReference type="SAM" id="MobiDB-lite"/>
    </source>
</evidence>
<dbReference type="PROSITE" id="PS00396">
    <property type="entry name" value="TOPO_IA_1"/>
    <property type="match status" value="1"/>
</dbReference>
<dbReference type="PRINTS" id="PR00417">
    <property type="entry name" value="PRTPISMRASEI"/>
</dbReference>
<feature type="site" description="Interaction with DNA" evidence="10">
    <location>
        <position position="142"/>
    </location>
</feature>
<evidence type="ECO:0000256" key="2">
    <source>
        <dbReference type="ARBA" id="ARBA00009446"/>
    </source>
</evidence>
<protein>
    <recommendedName>
        <fullName evidence="10">DNA topoisomerase 1</fullName>
        <ecNumber evidence="10">5.6.2.1</ecNumber>
    </recommendedName>
    <alternativeName>
        <fullName evidence="10">DNA topoisomerase I</fullName>
    </alternativeName>
</protein>
<dbReference type="Gene3D" id="1.10.290.10">
    <property type="entry name" value="Topoisomerase I, domain 4"/>
    <property type="match status" value="1"/>
</dbReference>
<dbReference type="SMART" id="SM00493">
    <property type="entry name" value="TOPRIM"/>
    <property type="match status" value="1"/>
</dbReference>
<evidence type="ECO:0000259" key="12">
    <source>
        <dbReference type="PROSITE" id="PS50880"/>
    </source>
</evidence>
<dbReference type="InterPro" id="IPR013498">
    <property type="entry name" value="Topo_IA_Znf"/>
</dbReference>
<dbReference type="SUPFAM" id="SSF57783">
    <property type="entry name" value="Zinc beta-ribbon"/>
    <property type="match status" value="1"/>
</dbReference>
<feature type="site" description="Interaction with DNA" evidence="10">
    <location>
        <position position="32"/>
    </location>
</feature>
<dbReference type="HAMAP" id="MF_00952">
    <property type="entry name" value="Topoisom_1_prok"/>
    <property type="match status" value="1"/>
</dbReference>
<dbReference type="Pfam" id="PF01396">
    <property type="entry name" value="Zn_ribbon_Top1"/>
    <property type="match status" value="1"/>
</dbReference>
<dbReference type="EC" id="5.6.2.1" evidence="10"/>
<feature type="site" description="Interaction with DNA" evidence="10">
    <location>
        <position position="158"/>
    </location>
</feature>
<feature type="site" description="Interaction with DNA" evidence="10">
    <location>
        <position position="306"/>
    </location>
</feature>
<feature type="compositionally biased region" description="Basic residues" evidence="11">
    <location>
        <begin position="855"/>
        <end position="865"/>
    </location>
</feature>
<feature type="site" description="Interaction with DNA" evidence="10">
    <location>
        <position position="146"/>
    </location>
</feature>
<reference evidence="14 15" key="1">
    <citation type="submission" date="2023-08" db="EMBL/GenBank/DDBJ databases">
        <title>The draft genome sequence of Paracraurococcus sp. LOR1-02.</title>
        <authorList>
            <person name="Kingkaew E."/>
            <person name="Tanasupawat S."/>
        </authorList>
    </citation>
    <scope>NUCLEOTIDE SEQUENCE [LARGE SCALE GENOMIC DNA]</scope>
    <source>
        <strain evidence="14 15">LOR1-02</strain>
    </source>
</reference>
<dbReference type="NCBIfam" id="TIGR01051">
    <property type="entry name" value="topA_bact"/>
    <property type="match status" value="1"/>
</dbReference>
<feature type="domain" description="Topo IA-type catalytic" evidence="13">
    <location>
        <begin position="132"/>
        <end position="581"/>
    </location>
</feature>
<evidence type="ECO:0000256" key="4">
    <source>
        <dbReference type="ARBA" id="ARBA00022771"/>
    </source>
</evidence>
<keyword evidence="8 10" id="KW-0238">DNA-binding</keyword>
<dbReference type="InterPro" id="IPR013824">
    <property type="entry name" value="Topo_IA_cen_sub1"/>
</dbReference>
<evidence type="ECO:0000256" key="9">
    <source>
        <dbReference type="ARBA" id="ARBA00023235"/>
    </source>
</evidence>
<dbReference type="InterPro" id="IPR023406">
    <property type="entry name" value="Topo_IA_AS"/>
</dbReference>
<dbReference type="InterPro" id="IPR013826">
    <property type="entry name" value="Topo_IA_cen_sub3"/>
</dbReference>
<dbReference type="PROSITE" id="PS50880">
    <property type="entry name" value="TOPRIM"/>
    <property type="match status" value="1"/>
</dbReference>
<comment type="subunit">
    <text evidence="10">Monomer.</text>
</comment>
<comment type="catalytic activity">
    <reaction evidence="1 10">
        <text>ATP-independent breakage of single-stranded DNA, followed by passage and rejoining.</text>
        <dbReference type="EC" id="5.6.2.1"/>
    </reaction>
</comment>
<dbReference type="Gene3D" id="3.40.50.140">
    <property type="match status" value="1"/>
</dbReference>
<feature type="region of interest" description="Disordered" evidence="11">
    <location>
        <begin position="850"/>
        <end position="926"/>
    </location>
</feature>
<dbReference type="Proteomes" id="UP001243009">
    <property type="component" value="Unassembled WGS sequence"/>
</dbReference>
<keyword evidence="5" id="KW-0862">Zinc</keyword>
<feature type="domain" description="Toprim" evidence="12">
    <location>
        <begin position="2"/>
        <end position="116"/>
    </location>
</feature>
<keyword evidence="3" id="KW-0479">Metal-binding</keyword>
<feature type="region of interest" description="Disordered" evidence="11">
    <location>
        <begin position="693"/>
        <end position="717"/>
    </location>
</feature>
<evidence type="ECO:0000256" key="7">
    <source>
        <dbReference type="ARBA" id="ARBA00023029"/>
    </source>
</evidence>
<dbReference type="Gene3D" id="1.10.460.10">
    <property type="entry name" value="Topoisomerase I, domain 2"/>
    <property type="match status" value="1"/>
</dbReference>
<evidence type="ECO:0000256" key="3">
    <source>
        <dbReference type="ARBA" id="ARBA00022723"/>
    </source>
</evidence>
<evidence type="ECO:0000256" key="1">
    <source>
        <dbReference type="ARBA" id="ARBA00000213"/>
    </source>
</evidence>
<keyword evidence="9 10" id="KW-0413">Isomerase</keyword>
<feature type="region of interest" description="Interaction with DNA" evidence="10">
    <location>
        <begin position="166"/>
        <end position="171"/>
    </location>
</feature>
<feature type="region of interest" description="Disordered" evidence="11">
    <location>
        <begin position="652"/>
        <end position="679"/>
    </location>
</feature>
<evidence type="ECO:0000256" key="8">
    <source>
        <dbReference type="ARBA" id="ARBA00023125"/>
    </source>
</evidence>
<keyword evidence="7 10" id="KW-0799">Topoisomerase</keyword>
<comment type="similarity">
    <text evidence="2 10">Belongs to the type IA topoisomerase family.</text>
</comment>
<keyword evidence="6" id="KW-0460">Magnesium</keyword>
<dbReference type="Pfam" id="PF13368">
    <property type="entry name" value="Toprim_C_rpt"/>
    <property type="match status" value="3"/>
</dbReference>
<dbReference type="InterPro" id="IPR013825">
    <property type="entry name" value="Topo_IA_cen_sub2"/>
</dbReference>
<dbReference type="InterPro" id="IPR028612">
    <property type="entry name" value="Topoisom_1_IA"/>
</dbReference>
<comment type="caution">
    <text evidence="14">The sequence shown here is derived from an EMBL/GenBank/DDBJ whole genome shotgun (WGS) entry which is preliminary data.</text>
</comment>
<evidence type="ECO:0000256" key="10">
    <source>
        <dbReference type="HAMAP-Rule" id="MF_00952"/>
    </source>
</evidence>
<feature type="site" description="Interaction with DNA" evidence="10">
    <location>
        <position position="143"/>
    </location>
</feature>
<dbReference type="SUPFAM" id="SSF56712">
    <property type="entry name" value="Prokaryotic type I DNA topoisomerase"/>
    <property type="match status" value="1"/>
</dbReference>
<keyword evidence="4" id="KW-0863">Zinc-finger</keyword>
<feature type="site" description="Interaction with DNA" evidence="10">
    <location>
        <position position="513"/>
    </location>
</feature>
<evidence type="ECO:0000256" key="6">
    <source>
        <dbReference type="ARBA" id="ARBA00022842"/>
    </source>
</evidence>
<dbReference type="InterPro" id="IPR023405">
    <property type="entry name" value="Topo_IA_core_domain"/>
</dbReference>
<dbReference type="InterPro" id="IPR034149">
    <property type="entry name" value="TOPRIM_TopoI"/>
</dbReference>
<dbReference type="InterPro" id="IPR003601">
    <property type="entry name" value="Topo_IA_2"/>
</dbReference>